<comment type="caution">
    <text evidence="2">The sequence shown here is derived from an EMBL/GenBank/DDBJ whole genome shotgun (WGS) entry which is preliminary data.</text>
</comment>
<evidence type="ECO:0000256" key="1">
    <source>
        <dbReference type="SAM" id="MobiDB-lite"/>
    </source>
</evidence>
<evidence type="ECO:0000313" key="2">
    <source>
        <dbReference type="EMBL" id="KAK8072843.1"/>
    </source>
</evidence>
<dbReference type="Proteomes" id="UP001446871">
    <property type="component" value="Unassembled WGS sequence"/>
</dbReference>
<gene>
    <name evidence="2" type="ORF">PG996_006191</name>
</gene>
<name>A0ABR1VSN8_9PEZI</name>
<proteinExistence type="predicted"/>
<sequence length="143" mass="15953">MSYETKFFSVDQAWVESLQWSTRTDVMSATAYGKIQQLMKAGIFAKELYNDAFMAKNNTERTNPMHEWFTVVVVQASLTILTRSRAAGAAENATHMPPKKKQALSATATSFVPQPPPALPSPAEMGTEFEKRCAEFSIRLSKK</sequence>
<evidence type="ECO:0000313" key="3">
    <source>
        <dbReference type="Proteomes" id="UP001446871"/>
    </source>
</evidence>
<protein>
    <submittedName>
        <fullName evidence="2">Uncharacterized protein</fullName>
    </submittedName>
</protein>
<dbReference type="EMBL" id="JAQQWM010000003">
    <property type="protein sequence ID" value="KAK8072843.1"/>
    <property type="molecule type" value="Genomic_DNA"/>
</dbReference>
<organism evidence="2 3">
    <name type="scientific">Apiospora saccharicola</name>
    <dbReference type="NCBI Taxonomy" id="335842"/>
    <lineage>
        <taxon>Eukaryota</taxon>
        <taxon>Fungi</taxon>
        <taxon>Dikarya</taxon>
        <taxon>Ascomycota</taxon>
        <taxon>Pezizomycotina</taxon>
        <taxon>Sordariomycetes</taxon>
        <taxon>Xylariomycetidae</taxon>
        <taxon>Amphisphaeriales</taxon>
        <taxon>Apiosporaceae</taxon>
        <taxon>Apiospora</taxon>
    </lineage>
</organism>
<accession>A0ABR1VSN8</accession>
<keyword evidence="3" id="KW-1185">Reference proteome</keyword>
<feature type="region of interest" description="Disordered" evidence="1">
    <location>
        <begin position="87"/>
        <end position="126"/>
    </location>
</feature>
<reference evidence="2 3" key="1">
    <citation type="submission" date="2023-01" db="EMBL/GenBank/DDBJ databases">
        <title>Analysis of 21 Apiospora genomes using comparative genomics revels a genus with tremendous synthesis potential of carbohydrate active enzymes and secondary metabolites.</title>
        <authorList>
            <person name="Sorensen T."/>
        </authorList>
    </citation>
    <scope>NUCLEOTIDE SEQUENCE [LARGE SCALE GENOMIC DNA]</scope>
    <source>
        <strain evidence="2 3">CBS 83171</strain>
    </source>
</reference>